<gene>
    <name evidence="3" type="ORF">SM116_02600</name>
</gene>
<dbReference type="RefSeq" id="WP_320942909.1">
    <property type="nucleotide sequence ID" value="NZ_CP139368.1"/>
</dbReference>
<evidence type="ECO:0000313" key="4">
    <source>
        <dbReference type="Proteomes" id="UP001323798"/>
    </source>
</evidence>
<organism evidence="3 4">
    <name type="scientific">Microbacterium rhizosphaerae</name>
    <dbReference type="NCBI Taxonomy" id="1678237"/>
    <lineage>
        <taxon>Bacteria</taxon>
        <taxon>Bacillati</taxon>
        <taxon>Actinomycetota</taxon>
        <taxon>Actinomycetes</taxon>
        <taxon>Micrococcales</taxon>
        <taxon>Microbacteriaceae</taxon>
        <taxon>Microbacterium</taxon>
    </lineage>
</organism>
<dbReference type="Proteomes" id="UP001323798">
    <property type="component" value="Chromosome"/>
</dbReference>
<evidence type="ECO:0000313" key="3">
    <source>
        <dbReference type="EMBL" id="WPR90196.1"/>
    </source>
</evidence>
<name>A0ABZ0SS67_9MICO</name>
<keyword evidence="2" id="KW-0732">Signal</keyword>
<evidence type="ECO:0008006" key="5">
    <source>
        <dbReference type="Google" id="ProtNLM"/>
    </source>
</evidence>
<evidence type="ECO:0000256" key="2">
    <source>
        <dbReference type="SAM" id="SignalP"/>
    </source>
</evidence>
<keyword evidence="4" id="KW-1185">Reference proteome</keyword>
<evidence type="ECO:0000256" key="1">
    <source>
        <dbReference type="SAM" id="MobiDB-lite"/>
    </source>
</evidence>
<accession>A0ABZ0SS67</accession>
<reference evidence="3 4" key="1">
    <citation type="submission" date="2023-11" db="EMBL/GenBank/DDBJ databases">
        <title>Genome sequence of Microbacterium rhizosphaerae KACC 19337.</title>
        <authorList>
            <person name="Choi H."/>
            <person name="Kim S."/>
            <person name="Kim Y."/>
            <person name="Kwon S.-W."/>
            <person name="Heo J."/>
        </authorList>
    </citation>
    <scope>NUCLEOTIDE SEQUENCE [LARGE SCALE GENOMIC DNA]</scope>
    <source>
        <strain evidence="3 4">KACC 19337</strain>
    </source>
</reference>
<sequence>MKKMTMIQAALLTSIVVIGLGATDAQAATSAPTGTTTSGVWAVVTKNGAVPLAPGAIHMTPPPKNTPKAKQSTGGATPFLLDPGASFMCLTVGEEGLDIRDYDFYWNGGTQSISLLCGTSAYGYRHIMNEHEGDWEAVQRAAGDSGADYSWDDLMSNGIEASITYPTWITGPDSSNKFCGESSLAWFPNGDPNSTPTYVQRVETIRSNNNKTVITSFPITPTAPGC</sequence>
<feature type="signal peptide" evidence="2">
    <location>
        <begin position="1"/>
        <end position="27"/>
    </location>
</feature>
<protein>
    <recommendedName>
        <fullName evidence="5">Secreted protein</fullName>
    </recommendedName>
</protein>
<feature type="chain" id="PRO_5046763229" description="Secreted protein" evidence="2">
    <location>
        <begin position="28"/>
        <end position="226"/>
    </location>
</feature>
<feature type="region of interest" description="Disordered" evidence="1">
    <location>
        <begin position="55"/>
        <end position="74"/>
    </location>
</feature>
<dbReference type="EMBL" id="CP139368">
    <property type="protein sequence ID" value="WPR90196.1"/>
    <property type="molecule type" value="Genomic_DNA"/>
</dbReference>
<proteinExistence type="predicted"/>